<keyword evidence="5 6" id="KW-0472">Membrane</keyword>
<evidence type="ECO:0000256" key="2">
    <source>
        <dbReference type="ARBA" id="ARBA00009773"/>
    </source>
</evidence>
<dbReference type="PATRIC" id="fig|1641875.4.peg.4237"/>
<evidence type="ECO:0000313" key="7">
    <source>
        <dbReference type="EMBL" id="KRS12742.1"/>
    </source>
</evidence>
<evidence type="ECO:0000313" key="8">
    <source>
        <dbReference type="Proteomes" id="UP000051295"/>
    </source>
</evidence>
<dbReference type="PANTHER" id="PTHR21716:SF16">
    <property type="entry name" value="BLL1467 PROTEIN"/>
    <property type="match status" value="1"/>
</dbReference>
<dbReference type="GO" id="GO:0016020">
    <property type="term" value="C:membrane"/>
    <property type="evidence" value="ECO:0007669"/>
    <property type="project" value="UniProtKB-SubCell"/>
</dbReference>
<dbReference type="PANTHER" id="PTHR21716">
    <property type="entry name" value="TRANSMEMBRANE PROTEIN"/>
    <property type="match status" value="1"/>
</dbReference>
<dbReference type="Proteomes" id="UP000051295">
    <property type="component" value="Unassembled WGS sequence"/>
</dbReference>
<evidence type="ECO:0000256" key="6">
    <source>
        <dbReference type="SAM" id="Phobius"/>
    </source>
</evidence>
<dbReference type="STRING" id="1641875.XM53_09140"/>
<keyword evidence="4 6" id="KW-1133">Transmembrane helix</keyword>
<evidence type="ECO:0000256" key="4">
    <source>
        <dbReference type="ARBA" id="ARBA00022989"/>
    </source>
</evidence>
<feature type="transmembrane region" description="Helical" evidence="6">
    <location>
        <begin position="32"/>
        <end position="50"/>
    </location>
</feature>
<protein>
    <recommendedName>
        <fullName evidence="9">Permease</fullName>
    </recommendedName>
</protein>
<feature type="transmembrane region" description="Helical" evidence="6">
    <location>
        <begin position="249"/>
        <end position="270"/>
    </location>
</feature>
<dbReference type="AlphaFoldDB" id="A0A0T5NVJ1"/>
<accession>A0A0T5NVJ1</accession>
<evidence type="ECO:0000256" key="5">
    <source>
        <dbReference type="ARBA" id="ARBA00023136"/>
    </source>
</evidence>
<comment type="caution">
    <text evidence="7">The sequence shown here is derived from an EMBL/GenBank/DDBJ whole genome shotgun (WGS) entry which is preliminary data.</text>
</comment>
<comment type="similarity">
    <text evidence="2">Belongs to the autoinducer-2 exporter (AI-2E) (TC 2.A.86) family.</text>
</comment>
<dbReference type="Pfam" id="PF01594">
    <property type="entry name" value="AI-2E_transport"/>
    <property type="match status" value="1"/>
</dbReference>
<keyword evidence="3 6" id="KW-0812">Transmembrane</keyword>
<dbReference type="InterPro" id="IPR002549">
    <property type="entry name" value="AI-2E-like"/>
</dbReference>
<feature type="transmembrane region" description="Helical" evidence="6">
    <location>
        <begin position="290"/>
        <end position="321"/>
    </location>
</feature>
<feature type="transmembrane region" description="Helical" evidence="6">
    <location>
        <begin position="220"/>
        <end position="242"/>
    </location>
</feature>
<feature type="transmembrane region" description="Helical" evidence="6">
    <location>
        <begin position="150"/>
        <end position="167"/>
    </location>
</feature>
<evidence type="ECO:0000256" key="1">
    <source>
        <dbReference type="ARBA" id="ARBA00004141"/>
    </source>
</evidence>
<evidence type="ECO:0000256" key="3">
    <source>
        <dbReference type="ARBA" id="ARBA00022692"/>
    </source>
</evidence>
<proteinExistence type="inferred from homology"/>
<feature type="transmembrane region" description="Helical" evidence="6">
    <location>
        <begin position="62"/>
        <end position="86"/>
    </location>
</feature>
<sequence length="333" mass="35737">MVDHAPSKLVRACLITLTFIAVVAAAKEAQNLFAPATFALVLGVVLSPVVSRLDSLGVPRSVSAAFALIFGAVVIFLLIVALGPLLSALIDQVPRIQQQFRGWMNELTFMLRSIGGINFDVERTISQGGENAVEEAIPSVAEALWLAPNLFGQLLIFAGTLFFFLMTRDDIYGAIPQYRVALKQADRAVSHYFVTITLINLGLGVSLFCVLVLIGLPSPMLWGAAAFIANFVLYLGPLTIVFSLLLAGLLAFNSAYALVAPVSFLMLNAIEAQFVTPALVGKRLKVNPLVVFLSIVFGLWLWGPLGGIVALPVVVWAYALVSAQSKRGTASEY</sequence>
<dbReference type="EMBL" id="LAXJ01000008">
    <property type="protein sequence ID" value="KRS12742.1"/>
    <property type="molecule type" value="Genomic_DNA"/>
</dbReference>
<evidence type="ECO:0008006" key="9">
    <source>
        <dbReference type="Google" id="ProtNLM"/>
    </source>
</evidence>
<dbReference type="GO" id="GO:0055085">
    <property type="term" value="P:transmembrane transport"/>
    <property type="evidence" value="ECO:0007669"/>
    <property type="project" value="TreeGrafter"/>
</dbReference>
<dbReference type="RefSeq" id="WP_057792550.1">
    <property type="nucleotide sequence ID" value="NZ_LAXJ01000008.1"/>
</dbReference>
<organism evidence="7 8">
    <name type="scientific">Roseovarius atlanticus</name>
    <dbReference type="NCBI Taxonomy" id="1641875"/>
    <lineage>
        <taxon>Bacteria</taxon>
        <taxon>Pseudomonadati</taxon>
        <taxon>Pseudomonadota</taxon>
        <taxon>Alphaproteobacteria</taxon>
        <taxon>Rhodobacterales</taxon>
        <taxon>Roseobacteraceae</taxon>
        <taxon>Roseovarius</taxon>
    </lineage>
</organism>
<feature type="transmembrane region" description="Helical" evidence="6">
    <location>
        <begin position="188"/>
        <end position="214"/>
    </location>
</feature>
<comment type="subcellular location">
    <subcellularLocation>
        <location evidence="1">Membrane</location>
        <topology evidence="1">Multi-pass membrane protein</topology>
    </subcellularLocation>
</comment>
<gene>
    <name evidence="7" type="ORF">XM53_09140</name>
</gene>
<feature type="transmembrane region" description="Helical" evidence="6">
    <location>
        <begin position="9"/>
        <end position="26"/>
    </location>
</feature>
<name>A0A0T5NVJ1_9RHOB</name>
<reference evidence="7 8" key="1">
    <citation type="submission" date="2015-04" db="EMBL/GenBank/DDBJ databases">
        <title>The draft genome sequence of Roseovarius sp.R12b.</title>
        <authorList>
            <person name="Li G."/>
            <person name="Lai Q."/>
            <person name="Shao Z."/>
            <person name="Yan P."/>
        </authorList>
    </citation>
    <scope>NUCLEOTIDE SEQUENCE [LARGE SCALE GENOMIC DNA]</scope>
    <source>
        <strain evidence="7 8">R12B</strain>
    </source>
</reference>
<keyword evidence="8" id="KW-1185">Reference proteome</keyword>